<evidence type="ECO:0000313" key="6">
    <source>
        <dbReference type="EMBL" id="SDN49598.1"/>
    </source>
</evidence>
<dbReference type="Gene3D" id="3.40.605.10">
    <property type="entry name" value="Aldehyde Dehydrogenase, Chain A, domain 1"/>
    <property type="match status" value="1"/>
</dbReference>
<dbReference type="EMBL" id="FNIG01000005">
    <property type="protein sequence ID" value="SDN49598.1"/>
    <property type="molecule type" value="Genomic_DNA"/>
</dbReference>
<feature type="domain" description="Aldehyde dehydrogenase" evidence="5">
    <location>
        <begin position="30"/>
        <end position="491"/>
    </location>
</feature>
<dbReference type="FunFam" id="3.40.605.10:FF:000007">
    <property type="entry name" value="NAD/NADP-dependent betaine aldehyde dehydrogenase"/>
    <property type="match status" value="1"/>
</dbReference>
<proteinExistence type="inferred from homology"/>
<keyword evidence="7" id="KW-1185">Reference proteome</keyword>
<dbReference type="InterPro" id="IPR016161">
    <property type="entry name" value="Ald_DH/histidinol_DH"/>
</dbReference>
<dbReference type="InterPro" id="IPR029510">
    <property type="entry name" value="Ald_DH_CS_GLU"/>
</dbReference>
<dbReference type="AlphaFoldDB" id="A0A1H0BVF4"/>
<reference evidence="6 7" key="1">
    <citation type="submission" date="2016-10" db="EMBL/GenBank/DDBJ databases">
        <authorList>
            <person name="de Groot N.N."/>
        </authorList>
    </citation>
    <scope>NUCLEOTIDE SEQUENCE [LARGE SCALE GENOMIC DNA]</scope>
    <source>
        <strain evidence="6 7">CGMCC 1.3442</strain>
    </source>
</reference>
<organism evidence="6 7">
    <name type="scientific">Tenuibacillus multivorans</name>
    <dbReference type="NCBI Taxonomy" id="237069"/>
    <lineage>
        <taxon>Bacteria</taxon>
        <taxon>Bacillati</taxon>
        <taxon>Bacillota</taxon>
        <taxon>Bacilli</taxon>
        <taxon>Bacillales</taxon>
        <taxon>Bacillaceae</taxon>
        <taxon>Tenuibacillus</taxon>
    </lineage>
</organism>
<sequence length="505" mass="55340">MEMTKEAITEVGDMKRQHYAMVINGERVESSSSETFETFNPAKGETIATIAKANEADTEKAIQAARQAFDHGKWRKYPVGKRSRVLNKIAAIMRSRFNELVEMEVLNSGKSVGAAQVQVNQSIEDFEFYAGAIVGHRGEVNNMPYGFFNYTHKEPVGVCAQIIPWNYPMMMAAWKIAPAIAAGCSVVVKPASLTPITAIILNEICHEAGVPEGVVNTVPGSGAIVGDYLVKHEDVNKVAFTGSTPTGKDIMEKASQTLKRTTLELGGKSPNIVFEDADLEAAVAGSLFGIYFNTGQSCEARSRMFVHESIYDEFMEQFIEKTEKLKSGDPFDKGTHLGSIISRDQLEKIDGYVQSAIEDGATIATGGKEMHIEGFEKGHWYEPTVITDVTPDMKAVREEIFGPVVVVEKFSDEKDVIKRANDTKYGLGSSIWTTNQGRATRVAHQIQAGIVMVNSPFSAFPGTPFGGFKESGFGRELTVETLDLYMEDKSVLSYYGSKPLNPFGV</sequence>
<name>A0A1H0BVF4_9BACI</name>
<evidence type="ECO:0000256" key="3">
    <source>
        <dbReference type="PROSITE-ProRule" id="PRU10007"/>
    </source>
</evidence>
<comment type="similarity">
    <text evidence="1 4">Belongs to the aldehyde dehydrogenase family.</text>
</comment>
<accession>A0A1H0BVF4</accession>
<dbReference type="Pfam" id="PF00171">
    <property type="entry name" value="Aldedh"/>
    <property type="match status" value="1"/>
</dbReference>
<dbReference type="PROSITE" id="PS00687">
    <property type="entry name" value="ALDEHYDE_DEHYDR_GLU"/>
    <property type="match status" value="1"/>
</dbReference>
<dbReference type="GO" id="GO:0016620">
    <property type="term" value="F:oxidoreductase activity, acting on the aldehyde or oxo group of donors, NAD or NADP as acceptor"/>
    <property type="evidence" value="ECO:0007669"/>
    <property type="project" value="InterPro"/>
</dbReference>
<dbReference type="Gene3D" id="3.40.309.10">
    <property type="entry name" value="Aldehyde Dehydrogenase, Chain A, domain 2"/>
    <property type="match status" value="1"/>
</dbReference>
<dbReference type="FunFam" id="3.40.309.10:FF:000012">
    <property type="entry name" value="Betaine aldehyde dehydrogenase"/>
    <property type="match status" value="1"/>
</dbReference>
<dbReference type="InterPro" id="IPR015590">
    <property type="entry name" value="Aldehyde_DH_dom"/>
</dbReference>
<dbReference type="InterPro" id="IPR016163">
    <property type="entry name" value="Ald_DH_C"/>
</dbReference>
<protein>
    <submittedName>
        <fullName evidence="6">Aldehyde dehydrogenase (NAD+)/betaine-aldehyde dehydrogenase</fullName>
    </submittedName>
</protein>
<evidence type="ECO:0000256" key="1">
    <source>
        <dbReference type="ARBA" id="ARBA00009986"/>
    </source>
</evidence>
<evidence type="ECO:0000256" key="4">
    <source>
        <dbReference type="RuleBase" id="RU003345"/>
    </source>
</evidence>
<evidence type="ECO:0000259" key="5">
    <source>
        <dbReference type="Pfam" id="PF00171"/>
    </source>
</evidence>
<feature type="active site" evidence="3">
    <location>
        <position position="264"/>
    </location>
</feature>
<dbReference type="SUPFAM" id="SSF53720">
    <property type="entry name" value="ALDH-like"/>
    <property type="match status" value="1"/>
</dbReference>
<dbReference type="Proteomes" id="UP000199334">
    <property type="component" value="Unassembled WGS sequence"/>
</dbReference>
<gene>
    <name evidence="6" type="ORF">SAMN05216498_2403</name>
</gene>
<evidence type="ECO:0000313" key="7">
    <source>
        <dbReference type="Proteomes" id="UP000199334"/>
    </source>
</evidence>
<evidence type="ECO:0000256" key="2">
    <source>
        <dbReference type="ARBA" id="ARBA00023002"/>
    </source>
</evidence>
<dbReference type="InterPro" id="IPR016162">
    <property type="entry name" value="Ald_DH_N"/>
</dbReference>
<dbReference type="RefSeq" id="WP_093856822.1">
    <property type="nucleotide sequence ID" value="NZ_BJVZ01000008.1"/>
</dbReference>
<dbReference type="PANTHER" id="PTHR11699">
    <property type="entry name" value="ALDEHYDE DEHYDROGENASE-RELATED"/>
    <property type="match status" value="1"/>
</dbReference>
<keyword evidence="2 4" id="KW-0560">Oxidoreductase</keyword>
<dbReference type="STRING" id="237069.SAMN05216498_2403"/>
<dbReference type="OrthoDB" id="9762913at2"/>